<evidence type="ECO:0000256" key="3">
    <source>
        <dbReference type="ARBA" id="ARBA00011738"/>
    </source>
</evidence>
<name>A0A2G9ZB32_9BACT</name>
<dbReference type="EMBL" id="PCRZ01000034">
    <property type="protein sequence ID" value="PIP29820.1"/>
    <property type="molecule type" value="Genomic_DNA"/>
</dbReference>
<evidence type="ECO:0000313" key="18">
    <source>
        <dbReference type="EMBL" id="PIP29820.1"/>
    </source>
</evidence>
<dbReference type="InterPro" id="IPR012340">
    <property type="entry name" value="NA-bd_OB-fold"/>
</dbReference>
<evidence type="ECO:0000256" key="9">
    <source>
        <dbReference type="ARBA" id="ARBA00022741"/>
    </source>
</evidence>
<dbReference type="EC" id="6.1.1.10" evidence="4"/>
<evidence type="ECO:0000313" key="19">
    <source>
        <dbReference type="Proteomes" id="UP000228812"/>
    </source>
</evidence>
<protein>
    <recommendedName>
        <fullName evidence="5">Methionine--tRNA ligase</fullName>
        <ecNumber evidence="4">6.1.1.10</ecNumber>
    </recommendedName>
    <alternativeName>
        <fullName evidence="14">Methionyl-tRNA synthetase</fullName>
    </alternativeName>
</protein>
<keyword evidence="8 18" id="KW-0436">Ligase</keyword>
<dbReference type="Gene3D" id="2.40.50.140">
    <property type="entry name" value="Nucleic acid-binding proteins"/>
    <property type="match status" value="1"/>
</dbReference>
<dbReference type="CDD" id="cd02800">
    <property type="entry name" value="tRNA_bind_EcMetRS_like"/>
    <property type="match status" value="1"/>
</dbReference>
<dbReference type="AlphaFoldDB" id="A0A2G9ZB32"/>
<dbReference type="GO" id="GO:0000049">
    <property type="term" value="F:tRNA binding"/>
    <property type="evidence" value="ECO:0007669"/>
    <property type="project" value="UniProtKB-UniRule"/>
</dbReference>
<dbReference type="GO" id="GO:0006431">
    <property type="term" value="P:methionyl-tRNA aminoacylation"/>
    <property type="evidence" value="ECO:0007669"/>
    <property type="project" value="InterPro"/>
</dbReference>
<evidence type="ECO:0000256" key="5">
    <source>
        <dbReference type="ARBA" id="ARBA00018753"/>
    </source>
</evidence>
<dbReference type="NCBIfam" id="TIGR00399">
    <property type="entry name" value="metG_C_term"/>
    <property type="match status" value="1"/>
</dbReference>
<evidence type="ECO:0000256" key="7">
    <source>
        <dbReference type="ARBA" id="ARBA00022555"/>
    </source>
</evidence>
<dbReference type="Proteomes" id="UP000228812">
    <property type="component" value="Unassembled WGS sequence"/>
</dbReference>
<dbReference type="PROSITE" id="PS50886">
    <property type="entry name" value="TRBD"/>
    <property type="match status" value="1"/>
</dbReference>
<dbReference type="GO" id="GO:0004825">
    <property type="term" value="F:methionine-tRNA ligase activity"/>
    <property type="evidence" value="ECO:0007669"/>
    <property type="project" value="UniProtKB-EC"/>
</dbReference>
<comment type="caution">
    <text evidence="18">The sequence shown here is derived from an EMBL/GenBank/DDBJ whole genome shotgun (WGS) entry which is preliminary data.</text>
</comment>
<sequence>MISIGDFKNVELKVGKVLEAARVEGSDKLLKLSVDIGEGSARQIIAGIGKAYTPEALVGKQIVVVANLEPRILMGLESQGMLLAASDAEGPVLLVPERPVAPGEQIK</sequence>
<keyword evidence="12" id="KW-0648">Protein biosynthesis</keyword>
<evidence type="ECO:0000256" key="12">
    <source>
        <dbReference type="ARBA" id="ARBA00022917"/>
    </source>
</evidence>
<dbReference type="Pfam" id="PF01588">
    <property type="entry name" value="tRNA_bind"/>
    <property type="match status" value="1"/>
</dbReference>
<keyword evidence="9" id="KW-0547">Nucleotide-binding</keyword>
<dbReference type="InterPro" id="IPR004495">
    <property type="entry name" value="Met-tRNA-synth_bsu_C"/>
</dbReference>
<comment type="function">
    <text evidence="1">Is required not only for elongation of protein synthesis but also for the initiation of all mRNA translation through initiator tRNA(fMet) aminoacylation.</text>
</comment>
<dbReference type="InterPro" id="IPR051270">
    <property type="entry name" value="Tyrosine-tRNA_ligase_regulator"/>
</dbReference>
<comment type="catalytic activity">
    <reaction evidence="15">
        <text>tRNA(Met) + L-methionine + ATP = L-methionyl-tRNA(Met) + AMP + diphosphate</text>
        <dbReference type="Rhea" id="RHEA:13481"/>
        <dbReference type="Rhea" id="RHEA-COMP:9667"/>
        <dbReference type="Rhea" id="RHEA-COMP:9698"/>
        <dbReference type="ChEBI" id="CHEBI:30616"/>
        <dbReference type="ChEBI" id="CHEBI:33019"/>
        <dbReference type="ChEBI" id="CHEBI:57844"/>
        <dbReference type="ChEBI" id="CHEBI:78442"/>
        <dbReference type="ChEBI" id="CHEBI:78530"/>
        <dbReference type="ChEBI" id="CHEBI:456215"/>
        <dbReference type="EC" id="6.1.1.10"/>
    </reaction>
</comment>
<dbReference type="PANTHER" id="PTHR11586:SF37">
    <property type="entry name" value="TRNA-BINDING DOMAIN-CONTAINING PROTEIN"/>
    <property type="match status" value="1"/>
</dbReference>
<evidence type="ECO:0000256" key="6">
    <source>
        <dbReference type="ARBA" id="ARBA00022490"/>
    </source>
</evidence>
<dbReference type="FunFam" id="2.40.50.140:FF:000042">
    <property type="entry name" value="Methionine--tRNA ligase"/>
    <property type="match status" value="1"/>
</dbReference>
<evidence type="ECO:0000256" key="2">
    <source>
        <dbReference type="ARBA" id="ARBA00004496"/>
    </source>
</evidence>
<evidence type="ECO:0000256" key="11">
    <source>
        <dbReference type="ARBA" id="ARBA00022884"/>
    </source>
</evidence>
<comment type="subunit">
    <text evidence="3">Homodimer.</text>
</comment>
<dbReference type="GO" id="GO:0005524">
    <property type="term" value="F:ATP binding"/>
    <property type="evidence" value="ECO:0007669"/>
    <property type="project" value="UniProtKB-KW"/>
</dbReference>
<feature type="domain" description="TRNA-binding" evidence="17">
    <location>
        <begin position="6"/>
        <end position="107"/>
    </location>
</feature>
<evidence type="ECO:0000256" key="8">
    <source>
        <dbReference type="ARBA" id="ARBA00022598"/>
    </source>
</evidence>
<keyword evidence="10" id="KW-0067">ATP-binding</keyword>
<proteinExistence type="predicted"/>
<evidence type="ECO:0000256" key="14">
    <source>
        <dbReference type="ARBA" id="ARBA00030904"/>
    </source>
</evidence>
<dbReference type="PANTHER" id="PTHR11586">
    <property type="entry name" value="TRNA-AMINOACYLATION COFACTOR ARC1 FAMILY MEMBER"/>
    <property type="match status" value="1"/>
</dbReference>
<evidence type="ECO:0000256" key="10">
    <source>
        <dbReference type="ARBA" id="ARBA00022840"/>
    </source>
</evidence>
<evidence type="ECO:0000259" key="17">
    <source>
        <dbReference type="PROSITE" id="PS50886"/>
    </source>
</evidence>
<keyword evidence="6" id="KW-0963">Cytoplasm</keyword>
<dbReference type="GO" id="GO:0005737">
    <property type="term" value="C:cytoplasm"/>
    <property type="evidence" value="ECO:0007669"/>
    <property type="project" value="UniProtKB-SubCell"/>
</dbReference>
<evidence type="ECO:0000256" key="15">
    <source>
        <dbReference type="ARBA" id="ARBA00047364"/>
    </source>
</evidence>
<keyword evidence="11 16" id="KW-0694">RNA-binding</keyword>
<evidence type="ECO:0000256" key="1">
    <source>
        <dbReference type="ARBA" id="ARBA00003314"/>
    </source>
</evidence>
<accession>A0A2G9ZB32</accession>
<evidence type="ECO:0000256" key="13">
    <source>
        <dbReference type="ARBA" id="ARBA00023146"/>
    </source>
</evidence>
<evidence type="ECO:0000256" key="16">
    <source>
        <dbReference type="PROSITE-ProRule" id="PRU00209"/>
    </source>
</evidence>
<comment type="subcellular location">
    <subcellularLocation>
        <location evidence="2">Cytoplasm</location>
    </subcellularLocation>
</comment>
<reference evidence="18 19" key="1">
    <citation type="submission" date="2017-09" db="EMBL/GenBank/DDBJ databases">
        <title>Depth-based differentiation of microbial function through sediment-hosted aquifers and enrichment of novel symbionts in the deep terrestrial subsurface.</title>
        <authorList>
            <person name="Probst A.J."/>
            <person name="Ladd B."/>
            <person name="Jarett J.K."/>
            <person name="Geller-Mcgrath D.E."/>
            <person name="Sieber C.M."/>
            <person name="Emerson J.B."/>
            <person name="Anantharaman K."/>
            <person name="Thomas B.C."/>
            <person name="Malmstrom R."/>
            <person name="Stieglmeier M."/>
            <person name="Klingl A."/>
            <person name="Woyke T."/>
            <person name="Ryan C.M."/>
            <person name="Banfield J.F."/>
        </authorList>
    </citation>
    <scope>NUCLEOTIDE SEQUENCE [LARGE SCALE GENOMIC DNA]</scope>
    <source>
        <strain evidence="18">CG23_combo_of_CG06-09_8_20_14_all_54_14</strain>
    </source>
</reference>
<keyword evidence="7 16" id="KW-0820">tRNA-binding</keyword>
<keyword evidence="13" id="KW-0030">Aminoacyl-tRNA synthetase</keyword>
<organism evidence="18 19">
    <name type="scientific">Candidatus Jorgensenbacteria bacterium CG23_combo_of_CG06-09_8_20_14_all_54_14</name>
    <dbReference type="NCBI Taxonomy" id="1974595"/>
    <lineage>
        <taxon>Bacteria</taxon>
        <taxon>Candidatus Joergenseniibacteriota</taxon>
    </lineage>
</organism>
<dbReference type="SUPFAM" id="SSF50249">
    <property type="entry name" value="Nucleic acid-binding proteins"/>
    <property type="match status" value="1"/>
</dbReference>
<evidence type="ECO:0000256" key="4">
    <source>
        <dbReference type="ARBA" id="ARBA00012838"/>
    </source>
</evidence>
<dbReference type="InterPro" id="IPR002547">
    <property type="entry name" value="tRNA-bd_dom"/>
</dbReference>
<gene>
    <name evidence="18" type="primary">metG</name>
    <name evidence="18" type="ORF">COX26_02005</name>
</gene>